<dbReference type="Pfam" id="PF01873">
    <property type="entry name" value="eIF-5_eIF-2B"/>
    <property type="match status" value="1"/>
</dbReference>
<dbReference type="SUPFAM" id="SSF48371">
    <property type="entry name" value="ARM repeat"/>
    <property type="match status" value="1"/>
</dbReference>
<accession>A0AAV3R2J9</accession>
<dbReference type="AlphaFoldDB" id="A0AAV3R2J9"/>
<dbReference type="Pfam" id="PF02020">
    <property type="entry name" value="W2"/>
    <property type="match status" value="1"/>
</dbReference>
<feature type="compositionally biased region" description="Basic and acidic residues" evidence="7">
    <location>
        <begin position="204"/>
        <end position="220"/>
    </location>
</feature>
<keyword evidence="3" id="KW-0547">Nucleotide-binding</keyword>
<dbReference type="SMART" id="SM00653">
    <property type="entry name" value="eIF2B_5"/>
    <property type="match status" value="1"/>
</dbReference>
<reference evidence="9 10" key="1">
    <citation type="submission" date="2024-01" db="EMBL/GenBank/DDBJ databases">
        <title>The complete chloroplast genome sequence of Lithospermum erythrorhizon: insights into the phylogenetic relationship among Boraginaceae species and the maternal lineages of purple gromwells.</title>
        <authorList>
            <person name="Okada T."/>
            <person name="Watanabe K."/>
        </authorList>
    </citation>
    <scope>NUCLEOTIDE SEQUENCE [LARGE SCALE GENOMIC DNA]</scope>
</reference>
<comment type="caution">
    <text evidence="9">The sequence shown here is derived from an EMBL/GenBank/DDBJ whole genome shotgun (WGS) entry which is preliminary data.</text>
</comment>
<dbReference type="InterPro" id="IPR016024">
    <property type="entry name" value="ARM-type_fold"/>
</dbReference>
<dbReference type="InterPro" id="IPR002735">
    <property type="entry name" value="Transl_init_fac_IF2/IF5_dom"/>
</dbReference>
<dbReference type="InterPro" id="IPR016190">
    <property type="entry name" value="Transl_init_fac_IF2/IF5_Zn-bd"/>
</dbReference>
<feature type="region of interest" description="Disordered" evidence="7">
    <location>
        <begin position="147"/>
        <end position="228"/>
    </location>
</feature>
<evidence type="ECO:0000256" key="1">
    <source>
        <dbReference type="ARBA" id="ARBA00010397"/>
    </source>
</evidence>
<dbReference type="Gene3D" id="3.30.30.170">
    <property type="match status" value="1"/>
</dbReference>
<feature type="compositionally biased region" description="Basic and acidic residues" evidence="7">
    <location>
        <begin position="261"/>
        <end position="275"/>
    </location>
</feature>
<gene>
    <name evidence="9" type="ORF">LIER_24433</name>
</gene>
<evidence type="ECO:0000256" key="2">
    <source>
        <dbReference type="ARBA" id="ARBA00022540"/>
    </source>
</evidence>
<evidence type="ECO:0000313" key="9">
    <source>
        <dbReference type="EMBL" id="GAA0170094.1"/>
    </source>
</evidence>
<dbReference type="GO" id="GO:0005525">
    <property type="term" value="F:GTP binding"/>
    <property type="evidence" value="ECO:0007669"/>
    <property type="project" value="UniProtKB-KW"/>
</dbReference>
<evidence type="ECO:0000256" key="3">
    <source>
        <dbReference type="ARBA" id="ARBA00022741"/>
    </source>
</evidence>
<dbReference type="GO" id="GO:0005092">
    <property type="term" value="F:GDP-dissociation inhibitor activity"/>
    <property type="evidence" value="ECO:0007669"/>
    <property type="project" value="TreeGrafter"/>
</dbReference>
<evidence type="ECO:0000256" key="5">
    <source>
        <dbReference type="ARBA" id="ARBA00023134"/>
    </source>
</evidence>
<dbReference type="GO" id="GO:0071074">
    <property type="term" value="F:eukaryotic initiation factor eIF2 binding"/>
    <property type="evidence" value="ECO:0007669"/>
    <property type="project" value="TreeGrafter"/>
</dbReference>
<feature type="region of interest" description="Disordered" evidence="7">
    <location>
        <begin position="260"/>
        <end position="291"/>
    </location>
</feature>
<dbReference type="SUPFAM" id="SSF100966">
    <property type="entry name" value="Translation initiation factor 2 beta, aIF2beta, N-terminal domain"/>
    <property type="match status" value="1"/>
</dbReference>
<dbReference type="FunFam" id="3.30.30.170:FF:000002">
    <property type="entry name" value="Eukaryotic translation initiation factor 5"/>
    <property type="match status" value="1"/>
</dbReference>
<dbReference type="SUPFAM" id="SSF75689">
    <property type="entry name" value="Zinc-binding domain of translation initiation factor 2 beta"/>
    <property type="match status" value="1"/>
</dbReference>
<sequence>MALQNIGASNKDDAFYRYKMPRMIAKVEGRGNGIKTNIVNMVEIAKALARPASYTTKHFGCELGAQSKFDEKTGTALVNGSHDTAKLASLLEIFIKKYVQCYGCGNPETEILITKSQMIQLKCAACGFVSDVDMRDKLTSFIIKNPPEAKKSSKDKKAMRRAEKERLKEGEAADEELKKLKKEVKKKGSTKDLQAKSSSRKKTSGSDEDHGSPPRIHADEKEDEDEDDIEWQTDTSMEAARLRIQEQLNAVTADMVMLSTDEPKSKSKSPPKPEENSLTPHAKSKNGGASRKGLVSEIKTVLEKGVTASEFQNFLGSLSCSDQDAMTAIYEAVLDGVEKGFAKEVAKKKAYLAVAVARNEDSQLLLLQAIEEFCSKTNPAAAKEVALVLKSLYDADVLEEDYIVQWFGAGLTGPNRENPVWKNAKPFVEWLQSAESETEED</sequence>
<keyword evidence="10" id="KW-1185">Reference proteome</keyword>
<evidence type="ECO:0000256" key="4">
    <source>
        <dbReference type="ARBA" id="ARBA00022917"/>
    </source>
</evidence>
<feature type="compositionally biased region" description="Basic and acidic residues" evidence="7">
    <location>
        <begin position="147"/>
        <end position="178"/>
    </location>
</feature>
<protein>
    <submittedName>
        <fullName evidence="9">Translation initiation factor</fullName>
    </submittedName>
</protein>
<evidence type="ECO:0000313" key="10">
    <source>
        <dbReference type="Proteomes" id="UP001454036"/>
    </source>
</evidence>
<name>A0AAV3R2J9_LITER</name>
<evidence type="ECO:0000259" key="8">
    <source>
        <dbReference type="PROSITE" id="PS51363"/>
    </source>
</evidence>
<dbReference type="InterPro" id="IPR016189">
    <property type="entry name" value="Transl_init_fac_IF2/IF5_N"/>
</dbReference>
<feature type="domain" description="W2" evidence="8">
    <location>
        <begin position="277"/>
        <end position="441"/>
    </location>
</feature>
<dbReference type="EMBL" id="BAABME010007092">
    <property type="protein sequence ID" value="GAA0170094.1"/>
    <property type="molecule type" value="Genomic_DNA"/>
</dbReference>
<organism evidence="9 10">
    <name type="scientific">Lithospermum erythrorhizon</name>
    <name type="common">Purple gromwell</name>
    <name type="synonym">Lithospermum officinale var. erythrorhizon</name>
    <dbReference type="NCBI Taxonomy" id="34254"/>
    <lineage>
        <taxon>Eukaryota</taxon>
        <taxon>Viridiplantae</taxon>
        <taxon>Streptophyta</taxon>
        <taxon>Embryophyta</taxon>
        <taxon>Tracheophyta</taxon>
        <taxon>Spermatophyta</taxon>
        <taxon>Magnoliopsida</taxon>
        <taxon>eudicotyledons</taxon>
        <taxon>Gunneridae</taxon>
        <taxon>Pentapetalae</taxon>
        <taxon>asterids</taxon>
        <taxon>lamiids</taxon>
        <taxon>Boraginales</taxon>
        <taxon>Boraginaceae</taxon>
        <taxon>Boraginoideae</taxon>
        <taxon>Lithospermeae</taxon>
        <taxon>Lithospermum</taxon>
    </lineage>
</organism>
<dbReference type="PANTHER" id="PTHR23001">
    <property type="entry name" value="EUKARYOTIC TRANSLATION INITIATION FACTOR"/>
    <property type="match status" value="1"/>
</dbReference>
<dbReference type="CDD" id="cd11561">
    <property type="entry name" value="W2_eIF5"/>
    <property type="match status" value="1"/>
</dbReference>
<evidence type="ECO:0000256" key="7">
    <source>
        <dbReference type="SAM" id="MobiDB-lite"/>
    </source>
</evidence>
<dbReference type="FunFam" id="2.20.25.350:FF:000001">
    <property type="entry name" value="Eukaryotic translation initiation factor 5"/>
    <property type="match status" value="1"/>
</dbReference>
<dbReference type="SMART" id="SM00515">
    <property type="entry name" value="eIF5C"/>
    <property type="match status" value="1"/>
</dbReference>
<dbReference type="Proteomes" id="UP001454036">
    <property type="component" value="Unassembled WGS sequence"/>
</dbReference>
<dbReference type="GO" id="GO:0001732">
    <property type="term" value="P:formation of cytoplasmic translation initiation complex"/>
    <property type="evidence" value="ECO:0007669"/>
    <property type="project" value="TreeGrafter"/>
</dbReference>
<keyword evidence="5" id="KW-0342">GTP-binding</keyword>
<dbReference type="GO" id="GO:0003743">
    <property type="term" value="F:translation initiation factor activity"/>
    <property type="evidence" value="ECO:0007669"/>
    <property type="project" value="UniProtKB-KW"/>
</dbReference>
<dbReference type="GO" id="GO:0005829">
    <property type="term" value="C:cytosol"/>
    <property type="evidence" value="ECO:0007669"/>
    <property type="project" value="TreeGrafter"/>
</dbReference>
<feature type="compositionally biased region" description="Basic residues" evidence="7">
    <location>
        <begin position="179"/>
        <end position="188"/>
    </location>
</feature>
<proteinExistence type="inferred from homology"/>
<comment type="function">
    <text evidence="6">Catalyzes the hydrolysis of GTP bound to the 40S ribosomal initiation complex (40S.mRNA.Met-tRNA[F].eIF-2.GTP) with the subsequent joining of a 60S ribosomal subunit resulting in the release of eIF-2 and the guanine nucleotide. The subsequent joining of a 60S ribosomal subunit results in the formation of a functional 80S initiation complex (80S.mRNA.Met-tRNA[F]).</text>
</comment>
<dbReference type="PROSITE" id="PS51363">
    <property type="entry name" value="W2"/>
    <property type="match status" value="1"/>
</dbReference>
<dbReference type="Gene3D" id="2.20.25.350">
    <property type="match status" value="1"/>
</dbReference>
<evidence type="ECO:0000256" key="6">
    <source>
        <dbReference type="ARBA" id="ARBA00025032"/>
    </source>
</evidence>
<comment type="similarity">
    <text evidence="1">Belongs to the eIF-2-beta/eIF-5 family.</text>
</comment>
<dbReference type="Gene3D" id="1.25.40.180">
    <property type="match status" value="1"/>
</dbReference>
<dbReference type="PANTHER" id="PTHR23001:SF7">
    <property type="entry name" value="EUKARYOTIC TRANSLATION INITIATION FACTOR 5"/>
    <property type="match status" value="1"/>
</dbReference>
<dbReference type="InterPro" id="IPR003307">
    <property type="entry name" value="W2_domain"/>
</dbReference>
<keyword evidence="2 9" id="KW-0396">Initiation factor</keyword>
<keyword evidence="4" id="KW-0648">Protein biosynthesis</keyword>
<dbReference type="InterPro" id="IPR045196">
    <property type="entry name" value="IF2/IF5"/>
</dbReference>